<evidence type="ECO:0000313" key="1">
    <source>
        <dbReference type="EMBL" id="RDK02035.1"/>
    </source>
</evidence>
<reference evidence="2" key="1">
    <citation type="submission" date="2018-05" db="EMBL/GenBank/DDBJ databases">
        <authorList>
            <person name="Feng T."/>
        </authorList>
    </citation>
    <scope>NUCLEOTIDE SEQUENCE [LARGE SCALE GENOMIC DNA]</scope>
    <source>
        <strain evidence="2">S27</strain>
    </source>
</reference>
<accession>A0A370N904</accession>
<gene>
    <name evidence="1" type="ORF">DLM46_13885</name>
</gene>
<dbReference type="OrthoDB" id="8216219at2"/>
<dbReference type="AlphaFoldDB" id="A0A370N904"/>
<sequence length="234" mass="24839">MPTDTLNRPLTVISSMATRHVLTQLADAYERESGQPVSVVSVGGVEAARRVQEGDRFDIVVLASDALERLGRSGHIDLGSRRDVACSRVAVAVKLGEPHRDISSEPAVRDTILRARSIGYSTGPSGAHLLGLFRRWGILDTLAPRIVEAPPGVPVGSLVAEGKVEIGFQQLSELVHQPGITVIGMLPPAIQAATVFSAAICMTTSRRDAAKAFLERLSAPAADAVKIEHGMEPV</sequence>
<dbReference type="Proteomes" id="UP000254875">
    <property type="component" value="Unassembled WGS sequence"/>
</dbReference>
<organism evidence="1 2">
    <name type="scientific">Paraburkholderia lacunae</name>
    <dbReference type="NCBI Taxonomy" id="2211104"/>
    <lineage>
        <taxon>Bacteria</taxon>
        <taxon>Pseudomonadati</taxon>
        <taxon>Pseudomonadota</taxon>
        <taxon>Betaproteobacteria</taxon>
        <taxon>Burkholderiales</taxon>
        <taxon>Burkholderiaceae</taxon>
        <taxon>Paraburkholderia</taxon>
    </lineage>
</organism>
<dbReference type="GO" id="GO:0015689">
    <property type="term" value="P:molybdate ion transport"/>
    <property type="evidence" value="ECO:0007669"/>
    <property type="project" value="TreeGrafter"/>
</dbReference>
<name>A0A370N904_9BURK</name>
<dbReference type="InterPro" id="IPR050682">
    <property type="entry name" value="ModA/WtpA"/>
</dbReference>
<protein>
    <submittedName>
        <fullName evidence="1">Molybdenum ABC transporter substrate-binding protein</fullName>
    </submittedName>
</protein>
<dbReference type="RefSeq" id="WP_115101338.1">
    <property type="nucleotide sequence ID" value="NZ_QHKS01000008.1"/>
</dbReference>
<dbReference type="SUPFAM" id="SSF53850">
    <property type="entry name" value="Periplasmic binding protein-like II"/>
    <property type="match status" value="1"/>
</dbReference>
<dbReference type="PANTHER" id="PTHR30632:SF11">
    <property type="entry name" value="BLR4797 PROTEIN"/>
    <property type="match status" value="1"/>
</dbReference>
<comment type="caution">
    <text evidence="1">The sequence shown here is derived from an EMBL/GenBank/DDBJ whole genome shotgun (WGS) entry which is preliminary data.</text>
</comment>
<dbReference type="Gene3D" id="3.40.190.10">
    <property type="entry name" value="Periplasmic binding protein-like II"/>
    <property type="match status" value="2"/>
</dbReference>
<dbReference type="Pfam" id="PF13531">
    <property type="entry name" value="SBP_bac_11"/>
    <property type="match status" value="1"/>
</dbReference>
<dbReference type="EMBL" id="QHKS01000008">
    <property type="protein sequence ID" value="RDK02035.1"/>
    <property type="molecule type" value="Genomic_DNA"/>
</dbReference>
<dbReference type="PANTHER" id="PTHR30632">
    <property type="entry name" value="MOLYBDATE-BINDING PERIPLASMIC PROTEIN"/>
    <property type="match status" value="1"/>
</dbReference>
<proteinExistence type="predicted"/>
<keyword evidence="2" id="KW-1185">Reference proteome</keyword>
<dbReference type="GO" id="GO:0030973">
    <property type="term" value="F:molybdate ion binding"/>
    <property type="evidence" value="ECO:0007669"/>
    <property type="project" value="TreeGrafter"/>
</dbReference>
<evidence type="ECO:0000313" key="2">
    <source>
        <dbReference type="Proteomes" id="UP000254875"/>
    </source>
</evidence>